<gene>
    <name evidence="1" type="ORF">Salat_2144400</name>
</gene>
<name>A0AAE2CH54_9LAMI</name>
<dbReference type="Proteomes" id="UP001293254">
    <property type="component" value="Unassembled WGS sequence"/>
</dbReference>
<protein>
    <submittedName>
        <fullName evidence="1">Uncharacterized protein</fullName>
    </submittedName>
</protein>
<accession>A0AAE2CH54</accession>
<proteinExistence type="predicted"/>
<evidence type="ECO:0000313" key="2">
    <source>
        <dbReference type="Proteomes" id="UP001293254"/>
    </source>
</evidence>
<organism evidence="1 2">
    <name type="scientific">Sesamum alatum</name>
    <dbReference type="NCBI Taxonomy" id="300844"/>
    <lineage>
        <taxon>Eukaryota</taxon>
        <taxon>Viridiplantae</taxon>
        <taxon>Streptophyta</taxon>
        <taxon>Embryophyta</taxon>
        <taxon>Tracheophyta</taxon>
        <taxon>Spermatophyta</taxon>
        <taxon>Magnoliopsida</taxon>
        <taxon>eudicotyledons</taxon>
        <taxon>Gunneridae</taxon>
        <taxon>Pentapetalae</taxon>
        <taxon>asterids</taxon>
        <taxon>lamiids</taxon>
        <taxon>Lamiales</taxon>
        <taxon>Pedaliaceae</taxon>
        <taxon>Sesamum</taxon>
    </lineage>
</organism>
<reference evidence="1" key="2">
    <citation type="journal article" date="2024" name="Plant">
        <title>Genomic evolution and insights into agronomic trait innovations of Sesamum species.</title>
        <authorList>
            <person name="Miao H."/>
            <person name="Wang L."/>
            <person name="Qu L."/>
            <person name="Liu H."/>
            <person name="Sun Y."/>
            <person name="Le M."/>
            <person name="Wang Q."/>
            <person name="Wei S."/>
            <person name="Zheng Y."/>
            <person name="Lin W."/>
            <person name="Duan Y."/>
            <person name="Cao H."/>
            <person name="Xiong S."/>
            <person name="Wang X."/>
            <person name="Wei L."/>
            <person name="Li C."/>
            <person name="Ma Q."/>
            <person name="Ju M."/>
            <person name="Zhao R."/>
            <person name="Li G."/>
            <person name="Mu C."/>
            <person name="Tian Q."/>
            <person name="Mei H."/>
            <person name="Zhang T."/>
            <person name="Gao T."/>
            <person name="Zhang H."/>
        </authorList>
    </citation>
    <scope>NUCLEOTIDE SEQUENCE</scope>
    <source>
        <strain evidence="1">3651</strain>
    </source>
</reference>
<keyword evidence="2" id="KW-1185">Reference proteome</keyword>
<comment type="caution">
    <text evidence="1">The sequence shown here is derived from an EMBL/GenBank/DDBJ whole genome shotgun (WGS) entry which is preliminary data.</text>
</comment>
<evidence type="ECO:0000313" key="1">
    <source>
        <dbReference type="EMBL" id="KAK4421937.1"/>
    </source>
</evidence>
<dbReference type="EMBL" id="JACGWO010000008">
    <property type="protein sequence ID" value="KAK4421937.1"/>
    <property type="molecule type" value="Genomic_DNA"/>
</dbReference>
<dbReference type="AlphaFoldDB" id="A0AAE2CH54"/>
<sequence>MAVSGTILALVSSLQDNFNSHPGAQTLVSIVLQDPTGPPIVSSQHGLVLFTGRLFIPDHDNLRSMGIGEFKSELPNFNLRDKVGLDGPGNDISWAYDDLAQDLAEPISELGDTIGPEMSESGLGPLAKPAEPSCNLVPRRSRRHIRKLAKFRD</sequence>
<reference evidence="1" key="1">
    <citation type="submission" date="2020-06" db="EMBL/GenBank/DDBJ databases">
        <authorList>
            <person name="Li T."/>
            <person name="Hu X."/>
            <person name="Zhang T."/>
            <person name="Song X."/>
            <person name="Zhang H."/>
            <person name="Dai N."/>
            <person name="Sheng W."/>
            <person name="Hou X."/>
            <person name="Wei L."/>
        </authorList>
    </citation>
    <scope>NUCLEOTIDE SEQUENCE</scope>
    <source>
        <strain evidence="1">3651</strain>
        <tissue evidence="1">Leaf</tissue>
    </source>
</reference>